<accession>A0AAV1TRK0</accession>
<reference evidence="2" key="1">
    <citation type="submission" date="2024-01" db="EMBL/GenBank/DDBJ databases">
        <authorList>
            <person name="Webb A."/>
        </authorList>
    </citation>
    <scope>NUCLEOTIDE SEQUENCE</scope>
    <source>
        <strain evidence="2">Pm1</strain>
    </source>
</reference>
<dbReference type="AlphaFoldDB" id="A0AAV1TRK0"/>
<gene>
    <name evidence="2" type="ORF">PM001_LOCUS9222</name>
</gene>
<name>A0AAV1TRK0_9STRA</name>
<organism evidence="2 3">
    <name type="scientific">Peronospora matthiolae</name>
    <dbReference type="NCBI Taxonomy" id="2874970"/>
    <lineage>
        <taxon>Eukaryota</taxon>
        <taxon>Sar</taxon>
        <taxon>Stramenopiles</taxon>
        <taxon>Oomycota</taxon>
        <taxon>Peronosporomycetes</taxon>
        <taxon>Peronosporales</taxon>
        <taxon>Peronosporaceae</taxon>
        <taxon>Peronospora</taxon>
    </lineage>
</organism>
<comment type="caution">
    <text evidence="2">The sequence shown here is derived from an EMBL/GenBank/DDBJ whole genome shotgun (WGS) entry which is preliminary data.</text>
</comment>
<feature type="compositionally biased region" description="Low complexity" evidence="1">
    <location>
        <begin position="42"/>
        <end position="52"/>
    </location>
</feature>
<evidence type="ECO:0000256" key="1">
    <source>
        <dbReference type="SAM" id="MobiDB-lite"/>
    </source>
</evidence>
<dbReference type="EMBL" id="CAKLBY020000072">
    <property type="protein sequence ID" value="CAK7924072.1"/>
    <property type="molecule type" value="Genomic_DNA"/>
</dbReference>
<feature type="region of interest" description="Disordered" evidence="1">
    <location>
        <begin position="78"/>
        <end position="105"/>
    </location>
</feature>
<evidence type="ECO:0000313" key="3">
    <source>
        <dbReference type="Proteomes" id="UP001162060"/>
    </source>
</evidence>
<evidence type="ECO:0000313" key="2">
    <source>
        <dbReference type="EMBL" id="CAK7924072.1"/>
    </source>
</evidence>
<protein>
    <submittedName>
        <fullName evidence="2">Uncharacterized protein</fullName>
    </submittedName>
</protein>
<feature type="region of interest" description="Disordered" evidence="1">
    <location>
        <begin position="40"/>
        <end position="59"/>
    </location>
</feature>
<dbReference type="Proteomes" id="UP001162060">
    <property type="component" value="Unassembled WGS sequence"/>
</dbReference>
<proteinExistence type="predicted"/>
<sequence>MKALQGRLEEMERFKNHMTTVFSSVLGQGKAMTREALDVLPPRRVSPSESPSTYFSTRQPGYAGAAAKVEMEQAPHPVLPQHYVSPPMHQPAPHNMAPGLPYDRVPDTLQRKLGIRNFDGKKLYQGLGNNFYSEGGRARAQLDRDG</sequence>